<sequence>MLLAFYFCCFTHLVGVTGQPDAHGLENHPNDYQNADNHFLENGFGIIIILLSILVTMIFFCYTFNRLGSHKNVPLTQNANRNIPKITISAADEIEEEFVDSASSFRVRFIDPPVFSDGESS</sequence>
<evidence type="ECO:0000313" key="3">
    <source>
        <dbReference type="Proteomes" id="UP000887574"/>
    </source>
</evidence>
<dbReference type="WBParaSite" id="jg13419">
    <property type="protein sequence ID" value="jg13419"/>
    <property type="gene ID" value="jg13419"/>
</dbReference>
<keyword evidence="1" id="KW-0812">Transmembrane</keyword>
<organism evidence="3 4">
    <name type="scientific">Ditylenchus dipsaci</name>
    <dbReference type="NCBI Taxonomy" id="166011"/>
    <lineage>
        <taxon>Eukaryota</taxon>
        <taxon>Metazoa</taxon>
        <taxon>Ecdysozoa</taxon>
        <taxon>Nematoda</taxon>
        <taxon>Chromadorea</taxon>
        <taxon>Rhabditida</taxon>
        <taxon>Tylenchina</taxon>
        <taxon>Tylenchomorpha</taxon>
        <taxon>Sphaerularioidea</taxon>
        <taxon>Anguinidae</taxon>
        <taxon>Anguininae</taxon>
        <taxon>Ditylenchus</taxon>
    </lineage>
</organism>
<dbReference type="Proteomes" id="UP000887574">
    <property type="component" value="Unplaced"/>
</dbReference>
<accession>A0A915CWJ9</accession>
<name>A0A915CWJ9_9BILA</name>
<evidence type="ECO:0000256" key="2">
    <source>
        <dbReference type="SAM" id="SignalP"/>
    </source>
</evidence>
<proteinExistence type="predicted"/>
<protein>
    <submittedName>
        <fullName evidence="4">Uncharacterized protein</fullName>
    </submittedName>
</protein>
<keyword evidence="1" id="KW-0472">Membrane</keyword>
<feature type="transmembrane region" description="Helical" evidence="1">
    <location>
        <begin position="42"/>
        <end position="62"/>
    </location>
</feature>
<keyword evidence="2" id="KW-0732">Signal</keyword>
<keyword evidence="1" id="KW-1133">Transmembrane helix</keyword>
<feature type="signal peptide" evidence="2">
    <location>
        <begin position="1"/>
        <end position="18"/>
    </location>
</feature>
<keyword evidence="3" id="KW-1185">Reference proteome</keyword>
<evidence type="ECO:0000256" key="1">
    <source>
        <dbReference type="SAM" id="Phobius"/>
    </source>
</evidence>
<feature type="chain" id="PRO_5037225990" evidence="2">
    <location>
        <begin position="19"/>
        <end position="121"/>
    </location>
</feature>
<evidence type="ECO:0000313" key="4">
    <source>
        <dbReference type="WBParaSite" id="jg13419"/>
    </source>
</evidence>
<reference evidence="4" key="1">
    <citation type="submission" date="2022-11" db="UniProtKB">
        <authorList>
            <consortium name="WormBaseParasite"/>
        </authorList>
    </citation>
    <scope>IDENTIFICATION</scope>
</reference>
<dbReference type="AlphaFoldDB" id="A0A915CWJ9"/>